<evidence type="ECO:0000313" key="2">
    <source>
        <dbReference type="EMBL" id="CAG7825841.1"/>
    </source>
</evidence>
<feature type="compositionally biased region" description="Basic and acidic residues" evidence="1">
    <location>
        <begin position="74"/>
        <end position="85"/>
    </location>
</feature>
<evidence type="ECO:0000313" key="3">
    <source>
        <dbReference type="Proteomes" id="UP000708208"/>
    </source>
</evidence>
<keyword evidence="3" id="KW-1185">Reference proteome</keyword>
<dbReference type="Proteomes" id="UP000708208">
    <property type="component" value="Unassembled WGS sequence"/>
</dbReference>
<organism evidence="2 3">
    <name type="scientific">Allacma fusca</name>
    <dbReference type="NCBI Taxonomy" id="39272"/>
    <lineage>
        <taxon>Eukaryota</taxon>
        <taxon>Metazoa</taxon>
        <taxon>Ecdysozoa</taxon>
        <taxon>Arthropoda</taxon>
        <taxon>Hexapoda</taxon>
        <taxon>Collembola</taxon>
        <taxon>Symphypleona</taxon>
        <taxon>Sminthuridae</taxon>
        <taxon>Allacma</taxon>
    </lineage>
</organism>
<reference evidence="2" key="1">
    <citation type="submission" date="2021-06" db="EMBL/GenBank/DDBJ databases">
        <authorList>
            <person name="Hodson N. C."/>
            <person name="Mongue J. A."/>
            <person name="Jaron S. K."/>
        </authorList>
    </citation>
    <scope>NUCLEOTIDE SEQUENCE</scope>
</reference>
<dbReference type="AlphaFoldDB" id="A0A8J2L1W8"/>
<feature type="region of interest" description="Disordered" evidence="1">
    <location>
        <begin position="63"/>
        <end position="94"/>
    </location>
</feature>
<name>A0A8J2L1W8_9HEXA</name>
<accession>A0A8J2L1W8</accession>
<sequence>MFENREDGHLTGAEKDCGADGETSGQLLTLAWESSAFKPCEVGQCLVVALTLSSFSSFLFLPQPHSSSSSVQRGLERRRVVERNARRVNNNAMS</sequence>
<gene>
    <name evidence="2" type="ORF">AFUS01_LOCUS35928</name>
</gene>
<dbReference type="EMBL" id="CAJVCH010537701">
    <property type="protein sequence ID" value="CAG7825841.1"/>
    <property type="molecule type" value="Genomic_DNA"/>
</dbReference>
<protein>
    <submittedName>
        <fullName evidence="2">Uncharacterized protein</fullName>
    </submittedName>
</protein>
<feature type="compositionally biased region" description="Basic and acidic residues" evidence="1">
    <location>
        <begin position="1"/>
        <end position="18"/>
    </location>
</feature>
<comment type="caution">
    <text evidence="2">The sequence shown here is derived from an EMBL/GenBank/DDBJ whole genome shotgun (WGS) entry which is preliminary data.</text>
</comment>
<proteinExistence type="predicted"/>
<feature type="region of interest" description="Disordered" evidence="1">
    <location>
        <begin position="1"/>
        <end position="21"/>
    </location>
</feature>
<evidence type="ECO:0000256" key="1">
    <source>
        <dbReference type="SAM" id="MobiDB-lite"/>
    </source>
</evidence>